<dbReference type="Proteomes" id="UP001652661">
    <property type="component" value="Chromosome 3R"/>
</dbReference>
<accession>A0A6P4JS04</accession>
<evidence type="ECO:0000313" key="1">
    <source>
        <dbReference type="Proteomes" id="UP001652661"/>
    </source>
</evidence>
<dbReference type="OrthoDB" id="7852566at2759"/>
<keyword evidence="1" id="KW-1185">Reference proteome</keyword>
<organism evidence="1 2">
    <name type="scientific">Drosophila kikkawai</name>
    <name type="common">Fruit fly</name>
    <dbReference type="NCBI Taxonomy" id="30033"/>
    <lineage>
        <taxon>Eukaryota</taxon>
        <taxon>Metazoa</taxon>
        <taxon>Ecdysozoa</taxon>
        <taxon>Arthropoda</taxon>
        <taxon>Hexapoda</taxon>
        <taxon>Insecta</taxon>
        <taxon>Pterygota</taxon>
        <taxon>Neoptera</taxon>
        <taxon>Endopterygota</taxon>
        <taxon>Diptera</taxon>
        <taxon>Brachycera</taxon>
        <taxon>Muscomorpha</taxon>
        <taxon>Ephydroidea</taxon>
        <taxon>Drosophilidae</taxon>
        <taxon>Drosophila</taxon>
        <taxon>Sophophora</taxon>
    </lineage>
</organism>
<sequence length="149" mass="17395">MEDSRIRTLKDLINSFRFLEQFMNSHMQCINSEERGLRQSMDNWETTHRTFERLGNLQDLQELLDEYQRQKNKILSTIQTFLDYNKDLRGTKYYLEATNLIQKQKALECPNTEQTMGQLDGGNQTLAAAEGHVVEVDPQHADQKLSKAN</sequence>
<name>A0A6P4JS04_DROKI</name>
<protein>
    <submittedName>
        <fullName evidence="2">Uncharacterized protein</fullName>
    </submittedName>
</protein>
<dbReference type="AlphaFoldDB" id="A0A6P4JS04"/>
<dbReference type="RefSeq" id="XP_017037469.1">
    <property type="nucleotide sequence ID" value="XM_017181980.3"/>
</dbReference>
<proteinExistence type="predicted"/>
<dbReference type="GeneID" id="108085410"/>
<reference evidence="2" key="1">
    <citation type="submission" date="2025-08" db="UniProtKB">
        <authorList>
            <consortium name="RefSeq"/>
        </authorList>
    </citation>
    <scope>IDENTIFICATION</scope>
    <source>
        <strain evidence="2">14028-0561.14</strain>
        <tissue evidence="2">Whole fly</tissue>
    </source>
</reference>
<gene>
    <name evidence="2" type="primary">LOC108085410</name>
</gene>
<evidence type="ECO:0000313" key="2">
    <source>
        <dbReference type="RefSeq" id="XP_017037469.1"/>
    </source>
</evidence>